<protein>
    <submittedName>
        <fullName evidence="2">Uncharacterized protein</fullName>
    </submittedName>
</protein>
<reference evidence="2 3" key="1">
    <citation type="submission" date="2020-08" db="EMBL/GenBank/DDBJ databases">
        <title>Genomic Encyclopedia of Type Strains, Phase III (KMG-III): the genomes of soil and plant-associated and newly described type strains.</title>
        <authorList>
            <person name="Whitman W."/>
        </authorList>
    </citation>
    <scope>NUCLEOTIDE SEQUENCE [LARGE SCALE GENOMIC DNA]</scope>
    <source>
        <strain evidence="2 3">CECT 3226</strain>
    </source>
</reference>
<dbReference type="Proteomes" id="UP000568022">
    <property type="component" value="Unassembled WGS sequence"/>
</dbReference>
<comment type="caution">
    <text evidence="2">The sequence shown here is derived from an EMBL/GenBank/DDBJ whole genome shotgun (WGS) entry which is preliminary data.</text>
</comment>
<feature type="region of interest" description="Disordered" evidence="1">
    <location>
        <begin position="1"/>
        <end position="25"/>
    </location>
</feature>
<dbReference type="EMBL" id="JACHJE010000005">
    <property type="protein sequence ID" value="MBB5126091.1"/>
    <property type="molecule type" value="Genomic_DNA"/>
</dbReference>
<accession>A0A7W8FA59</accession>
<organism evidence="2 3">
    <name type="scientific">Streptomyces griseoloalbus</name>
    <dbReference type="NCBI Taxonomy" id="67303"/>
    <lineage>
        <taxon>Bacteria</taxon>
        <taxon>Bacillati</taxon>
        <taxon>Actinomycetota</taxon>
        <taxon>Actinomycetes</taxon>
        <taxon>Kitasatosporales</taxon>
        <taxon>Streptomycetaceae</taxon>
        <taxon>Streptomyces</taxon>
    </lineage>
</organism>
<keyword evidence="3" id="KW-1185">Reference proteome</keyword>
<sequence>MTSPGVHDLLRGNADATSTPGLTTGPVYTVAVSGPKHYELAPEDDNGRTRDGATQVVRAGHTSTVHGMPVPPAPATGG</sequence>
<dbReference type="AlphaFoldDB" id="A0A7W8FA59"/>
<evidence type="ECO:0000313" key="3">
    <source>
        <dbReference type="Proteomes" id="UP000568022"/>
    </source>
</evidence>
<proteinExistence type="predicted"/>
<evidence type="ECO:0000313" key="2">
    <source>
        <dbReference type="EMBL" id="MBB5126091.1"/>
    </source>
</evidence>
<evidence type="ECO:0000256" key="1">
    <source>
        <dbReference type="SAM" id="MobiDB-lite"/>
    </source>
</evidence>
<name>A0A7W8FA59_9ACTN</name>
<gene>
    <name evidence="2" type="ORF">FHS32_002825</name>
</gene>